<proteinExistence type="predicted"/>
<dbReference type="Proteomes" id="UP001596484">
    <property type="component" value="Unassembled WGS sequence"/>
</dbReference>
<dbReference type="PANTHER" id="PTHR12631">
    <property type="entry name" value="ALPHA-L-IDURONIDASE"/>
    <property type="match status" value="1"/>
</dbReference>
<name>A0ABW2RSB8_9NOCA</name>
<dbReference type="SUPFAM" id="SSF51445">
    <property type="entry name" value="(Trans)glycosidases"/>
    <property type="match status" value="1"/>
</dbReference>
<evidence type="ECO:0000313" key="2">
    <source>
        <dbReference type="Proteomes" id="UP001596484"/>
    </source>
</evidence>
<sequence length="379" mass="40846">MKVRKSFGTMVGLSGVLLVVGAVALSAVWTGPGSGPAVSTASSVSAAAPNCSPNSPQVRAGGADGAALLAMPNDVLARELTAAKNAGMFSIRVDIDWSVIEPTRGRRDWSNTDRVVNSIVAHGLCPLGLVGFTPIWARPQAGWVSDSHYIPRDAGLFADFARAAAVRYRDRISLWEIWNEPNIVHFFRPAPNVDQYGQLLRAGYEAIKSVQRNSFILAGGLAPAADNGTDIAPVTFIQRLYQIGANRYFDAFAMHPYTYPALPNDPTTASWSAAQKMWQMRDVMVAGGDAGKQMWITEFGAPTGTHPTAVTEAVQAESIAIALNAAREAPWIGPIYLYSIRDTGPNPADREQNFGLLRHDFSEKLAYGLVRSRMFAPGN</sequence>
<evidence type="ECO:0000313" key="1">
    <source>
        <dbReference type="EMBL" id="MFC7446468.1"/>
    </source>
</evidence>
<dbReference type="PANTHER" id="PTHR12631:SF10">
    <property type="entry name" value="BETA-XYLOSIDASE-LIKE PROTEIN-RELATED"/>
    <property type="match status" value="1"/>
</dbReference>
<reference evidence="2" key="1">
    <citation type="journal article" date="2019" name="Int. J. Syst. Evol. Microbiol.">
        <title>The Global Catalogue of Microorganisms (GCM) 10K type strain sequencing project: providing services to taxonomists for standard genome sequencing and annotation.</title>
        <authorList>
            <consortium name="The Broad Institute Genomics Platform"/>
            <consortium name="The Broad Institute Genome Sequencing Center for Infectious Disease"/>
            <person name="Wu L."/>
            <person name="Ma J."/>
        </authorList>
    </citation>
    <scope>NUCLEOTIDE SEQUENCE [LARGE SCALE GENOMIC DNA]</scope>
    <source>
        <strain evidence="2">ICMP 19430</strain>
    </source>
</reference>
<dbReference type="InterPro" id="IPR017853">
    <property type="entry name" value="GH"/>
</dbReference>
<comment type="caution">
    <text evidence="1">The sequence shown here is derived from an EMBL/GenBank/DDBJ whole genome shotgun (WGS) entry which is preliminary data.</text>
</comment>
<gene>
    <name evidence="1" type="ORF">ACFQS9_01040</name>
</gene>
<keyword evidence="2" id="KW-1185">Reference proteome</keyword>
<dbReference type="EMBL" id="JBHTCS010000001">
    <property type="protein sequence ID" value="MFC7446468.1"/>
    <property type="molecule type" value="Genomic_DNA"/>
</dbReference>
<dbReference type="InterPro" id="IPR051923">
    <property type="entry name" value="Glycosyl_Hydrolase_39"/>
</dbReference>
<dbReference type="Gene3D" id="3.20.20.80">
    <property type="entry name" value="Glycosidases"/>
    <property type="match status" value="1"/>
</dbReference>
<organism evidence="1 2">
    <name type="scientific">Rhodococcus daqingensis</name>
    <dbReference type="NCBI Taxonomy" id="2479363"/>
    <lineage>
        <taxon>Bacteria</taxon>
        <taxon>Bacillati</taxon>
        <taxon>Actinomycetota</taxon>
        <taxon>Actinomycetes</taxon>
        <taxon>Mycobacteriales</taxon>
        <taxon>Nocardiaceae</taxon>
        <taxon>Rhodococcus</taxon>
    </lineage>
</organism>
<accession>A0ABW2RSB8</accession>
<protein>
    <submittedName>
        <fullName evidence="1">Beta-xylosidase</fullName>
    </submittedName>
</protein>
<dbReference type="RefSeq" id="WP_378400654.1">
    <property type="nucleotide sequence ID" value="NZ_JBHTCS010000001.1"/>
</dbReference>